<geneLocation type="plasmid" evidence="2">
    <name>pRGRH0273</name>
</geneLocation>
<feature type="domain" description="Primase C-terminal 1" evidence="1">
    <location>
        <begin position="185"/>
        <end position="247"/>
    </location>
</feature>
<accession>A0A0H5PY96</accession>
<dbReference type="InterPro" id="IPR004322">
    <property type="entry name" value="Plasmid_replicase_bac"/>
</dbReference>
<dbReference type="Pfam" id="PF08708">
    <property type="entry name" value="PriCT_1"/>
    <property type="match status" value="1"/>
</dbReference>
<organism evidence="2">
    <name type="scientific">uncultured prokaryote</name>
    <dbReference type="NCBI Taxonomy" id="198431"/>
    <lineage>
        <taxon>unclassified sequences</taxon>
        <taxon>environmental samples</taxon>
    </lineage>
</organism>
<dbReference type="AlphaFoldDB" id="A0A0H5PY96"/>
<dbReference type="Gene3D" id="1.10.340.50">
    <property type="match status" value="1"/>
</dbReference>
<dbReference type="EMBL" id="LN852945">
    <property type="protein sequence ID" value="CRY94538.1"/>
    <property type="molecule type" value="Genomic_DNA"/>
</dbReference>
<evidence type="ECO:0000259" key="1">
    <source>
        <dbReference type="Pfam" id="PF08708"/>
    </source>
</evidence>
<dbReference type="InterPro" id="IPR014820">
    <property type="entry name" value="PriCT_1"/>
</dbReference>
<evidence type="ECO:0000313" key="2">
    <source>
        <dbReference type="EMBL" id="CRY94538.1"/>
    </source>
</evidence>
<keyword evidence="2" id="KW-0614">Plasmid</keyword>
<sequence>MQTMTDQQAEKWEQLWLPLWPLASDDLRAGVYRVSRASALGKRYIETNPHALSNLLVVDIDQPDAALRAVWDRHDWLPNAVVENPTNGHAHAVWALSEPVTRTEYARRKPLAYAAAITEGLRRSVDGDAGYSGLLTKNPEHDDWAAYWFTDHLYSLDELATHLQDTGNLPAPSWTRTRRKNPIALGRNCSLFESARTWAYREIRNHWGNPHTLAAAIEATAHALNSDFSEPLPTNEVHHLAASISRWITTRSDMWKHGPAVYEATFTTIQSARGRKSAEARAAKAKALEAKKAL</sequence>
<proteinExistence type="predicted"/>
<protein>
    <recommendedName>
        <fullName evidence="1">Primase C-terminal 1 domain-containing protein</fullName>
    </recommendedName>
</protein>
<reference evidence="2" key="1">
    <citation type="submission" date="2015-06" db="EMBL/GenBank/DDBJ databases">
        <authorList>
            <person name="Joergensen T."/>
        </authorList>
    </citation>
    <scope>NUCLEOTIDE SEQUENCE</scope>
    <source>
        <plasmid evidence="2">pRGRH0273</plasmid>
    </source>
</reference>
<dbReference type="Pfam" id="PF03090">
    <property type="entry name" value="Replicase"/>
    <property type="match status" value="1"/>
</dbReference>
<reference evidence="2" key="2">
    <citation type="submission" date="2015-07" db="EMBL/GenBank/DDBJ databases">
        <title>Plasmids, circular viruses and viroids from rat gut.</title>
        <authorList>
            <person name="Jorgensen T.J."/>
            <person name="Hansen M.A."/>
            <person name="Xu Z."/>
            <person name="Tabak M.A."/>
            <person name="Sorensen S.J."/>
            <person name="Hansen L.H."/>
        </authorList>
    </citation>
    <scope>NUCLEOTIDE SEQUENCE</scope>
    <source>
        <plasmid evidence="2">pRGRH0273</plasmid>
    </source>
</reference>
<name>A0A0H5PY96_9ZZZZ</name>